<dbReference type="Proteomes" id="UP000321154">
    <property type="component" value="Unassembled WGS sequence"/>
</dbReference>
<dbReference type="PANTHER" id="PTHR24320">
    <property type="entry name" value="RETINOL DEHYDROGENASE"/>
    <property type="match status" value="1"/>
</dbReference>
<evidence type="ECO:0000256" key="3">
    <source>
        <dbReference type="ARBA" id="ARBA00071493"/>
    </source>
</evidence>
<dbReference type="EMBL" id="BJUV01000018">
    <property type="protein sequence ID" value="GEK83654.1"/>
    <property type="molecule type" value="Genomic_DNA"/>
</dbReference>
<comment type="similarity">
    <text evidence="1">Belongs to the short-chain dehydrogenases/reductases (SDR) family.</text>
</comment>
<dbReference type="PRINTS" id="PR00081">
    <property type="entry name" value="GDHRDH"/>
</dbReference>
<evidence type="ECO:0000256" key="2">
    <source>
        <dbReference type="ARBA" id="ARBA00023002"/>
    </source>
</evidence>
<organism evidence="5 7">
    <name type="scientific">Frigoribacterium faeni</name>
    <dbReference type="NCBI Taxonomy" id="145483"/>
    <lineage>
        <taxon>Bacteria</taxon>
        <taxon>Bacillati</taxon>
        <taxon>Actinomycetota</taxon>
        <taxon>Actinomycetes</taxon>
        <taxon>Micrococcales</taxon>
        <taxon>Microbacteriaceae</taxon>
        <taxon>Frigoribacterium</taxon>
    </lineage>
</organism>
<dbReference type="AlphaFoldDB" id="A0A7W3JJX6"/>
<dbReference type="FunFam" id="3.40.50.720:FF:000594">
    <property type="entry name" value="Short-chain oxidoreductase"/>
    <property type="match status" value="1"/>
</dbReference>
<proteinExistence type="inferred from homology"/>
<dbReference type="OrthoDB" id="4577644at2"/>
<dbReference type="InterPro" id="IPR002347">
    <property type="entry name" value="SDR_fam"/>
</dbReference>
<name>A0A7W3JJX6_9MICO</name>
<evidence type="ECO:0000313" key="4">
    <source>
        <dbReference type="EMBL" id="GEK83654.1"/>
    </source>
</evidence>
<reference evidence="5 7" key="2">
    <citation type="submission" date="2020-07" db="EMBL/GenBank/DDBJ databases">
        <title>Sequencing the genomes of 1000 actinobacteria strains.</title>
        <authorList>
            <person name="Klenk H.-P."/>
        </authorList>
    </citation>
    <scope>NUCLEOTIDE SEQUENCE [LARGE SCALE GENOMIC DNA]</scope>
    <source>
        <strain evidence="5 7">DSM 10309</strain>
    </source>
</reference>
<accession>A0A7W3JJX6</accession>
<protein>
    <recommendedName>
        <fullName evidence="3">Probable oxidoreductase</fullName>
    </recommendedName>
</protein>
<dbReference type="Proteomes" id="UP000522688">
    <property type="component" value="Unassembled WGS sequence"/>
</dbReference>
<evidence type="ECO:0000313" key="7">
    <source>
        <dbReference type="Proteomes" id="UP000522688"/>
    </source>
</evidence>
<dbReference type="PANTHER" id="PTHR24320:SF272">
    <property type="entry name" value="NAD(P)-BINDING ROSSMANN-FOLD SUPERFAMILY PROTEIN"/>
    <property type="match status" value="1"/>
</dbReference>
<gene>
    <name evidence="5" type="ORF">FB463_002520</name>
    <name evidence="4" type="ORF">FFA01_19630</name>
</gene>
<sequence>MTRITTPFTAATTADEVVEGLDLAGRRIVVTGAASGIGIETARSLVAAGADVTLAVRRMDQAEEALADIRRSTDAGSVQAAYLDLQKRGTLQDFADAWDGPLDVLIDNAGVMATPETRTPEGWELQFSNNHLGHFALANALRGALVEGAQASGSPSRIVSLSSTGHHYSPVVFDDVMFERREYDPWSAYGQSKTANSLFAVGVTARWADDGVLANAVHPGGIITPLQRHLPKQEMIDRGWIDADGTPNPRFKSTQQGAATSVLAAVHPLVEGVGARYFEDVAEAEPFRDDAPGRGVKGYALDADQADRLWELSQRLLG</sequence>
<evidence type="ECO:0000256" key="1">
    <source>
        <dbReference type="ARBA" id="ARBA00006484"/>
    </source>
</evidence>
<dbReference type="GO" id="GO:0016491">
    <property type="term" value="F:oxidoreductase activity"/>
    <property type="evidence" value="ECO:0007669"/>
    <property type="project" value="UniProtKB-KW"/>
</dbReference>
<dbReference type="Gene3D" id="3.40.50.720">
    <property type="entry name" value="NAD(P)-binding Rossmann-like Domain"/>
    <property type="match status" value="1"/>
</dbReference>
<dbReference type="SUPFAM" id="SSF51735">
    <property type="entry name" value="NAD(P)-binding Rossmann-fold domains"/>
    <property type="match status" value="1"/>
</dbReference>
<dbReference type="EMBL" id="JACGWW010000003">
    <property type="protein sequence ID" value="MBA8814254.1"/>
    <property type="molecule type" value="Genomic_DNA"/>
</dbReference>
<dbReference type="InterPro" id="IPR036291">
    <property type="entry name" value="NAD(P)-bd_dom_sf"/>
</dbReference>
<evidence type="ECO:0000313" key="5">
    <source>
        <dbReference type="EMBL" id="MBA8814254.1"/>
    </source>
</evidence>
<reference evidence="4 6" key="1">
    <citation type="submission" date="2019-07" db="EMBL/GenBank/DDBJ databases">
        <title>Whole genome shotgun sequence of Frigoribacterium faeni NBRC 103066.</title>
        <authorList>
            <person name="Hosoyama A."/>
            <person name="Uohara A."/>
            <person name="Ohji S."/>
            <person name="Ichikawa N."/>
        </authorList>
    </citation>
    <scope>NUCLEOTIDE SEQUENCE [LARGE SCALE GENOMIC DNA]</scope>
    <source>
        <strain evidence="4 6">NBRC 103066</strain>
    </source>
</reference>
<keyword evidence="2" id="KW-0560">Oxidoreductase</keyword>
<dbReference type="Pfam" id="PF00106">
    <property type="entry name" value="adh_short"/>
    <property type="match status" value="1"/>
</dbReference>
<comment type="caution">
    <text evidence="5">The sequence shown here is derived from an EMBL/GenBank/DDBJ whole genome shotgun (WGS) entry which is preliminary data.</text>
</comment>
<keyword evidence="6" id="KW-1185">Reference proteome</keyword>
<evidence type="ECO:0000313" key="6">
    <source>
        <dbReference type="Proteomes" id="UP000321154"/>
    </source>
</evidence>
<dbReference type="RefSeq" id="WP_146855597.1">
    <property type="nucleotide sequence ID" value="NZ_BAAAHR010000007.1"/>
</dbReference>